<dbReference type="InterPro" id="IPR000717">
    <property type="entry name" value="PCI_dom"/>
</dbReference>
<dbReference type="GO" id="GO:0005829">
    <property type="term" value="C:cytosol"/>
    <property type="evidence" value="ECO:0007669"/>
    <property type="project" value="TreeGrafter"/>
</dbReference>
<evidence type="ECO:0000256" key="4">
    <source>
        <dbReference type="ARBA" id="ARBA00022942"/>
    </source>
</evidence>
<dbReference type="GO" id="GO:0005634">
    <property type="term" value="C:nucleus"/>
    <property type="evidence" value="ECO:0007669"/>
    <property type="project" value="TreeGrafter"/>
</dbReference>
<dbReference type="Pfam" id="PF01399">
    <property type="entry name" value="PCI"/>
    <property type="match status" value="1"/>
</dbReference>
<dbReference type="PROSITE" id="PS51375">
    <property type="entry name" value="PPR"/>
    <property type="match status" value="9"/>
</dbReference>
<dbReference type="GO" id="GO:0008541">
    <property type="term" value="C:proteasome regulatory particle, lid subcomplex"/>
    <property type="evidence" value="ECO:0007669"/>
    <property type="project" value="TreeGrafter"/>
</dbReference>
<evidence type="ECO:0000313" key="8">
    <source>
        <dbReference type="EnsemblPlants" id="EMT31462"/>
    </source>
</evidence>
<dbReference type="Pfam" id="PF13041">
    <property type="entry name" value="PPR_2"/>
    <property type="match status" value="4"/>
</dbReference>
<organism evidence="8">
    <name type="scientific">Aegilops tauschii</name>
    <name type="common">Tausch's goatgrass</name>
    <name type="synonym">Aegilops squarrosa</name>
    <dbReference type="NCBI Taxonomy" id="37682"/>
    <lineage>
        <taxon>Eukaryota</taxon>
        <taxon>Viridiplantae</taxon>
        <taxon>Streptophyta</taxon>
        <taxon>Embryophyta</taxon>
        <taxon>Tracheophyta</taxon>
        <taxon>Spermatophyta</taxon>
        <taxon>Magnoliopsida</taxon>
        <taxon>Liliopsida</taxon>
        <taxon>Poales</taxon>
        <taxon>Poaceae</taxon>
        <taxon>BOP clade</taxon>
        <taxon>Pooideae</taxon>
        <taxon>Triticodae</taxon>
        <taxon>Triticeae</taxon>
        <taxon>Triticinae</taxon>
        <taxon>Aegilops</taxon>
    </lineage>
</organism>
<dbReference type="SMART" id="SM00088">
    <property type="entry name" value="PINT"/>
    <property type="match status" value="1"/>
</dbReference>
<dbReference type="InterPro" id="IPR054179">
    <property type="entry name" value="PSD13_N"/>
</dbReference>
<dbReference type="EnsemblPlants" id="EMT31462">
    <property type="protein sequence ID" value="EMT31462"/>
    <property type="gene ID" value="F775_18366"/>
</dbReference>
<evidence type="ECO:0000256" key="5">
    <source>
        <dbReference type="ARBA" id="ARBA00022946"/>
    </source>
</evidence>
<keyword evidence="5" id="KW-0809">Transit peptide</keyword>
<dbReference type="InterPro" id="IPR035298">
    <property type="entry name" value="PSMD13"/>
</dbReference>
<evidence type="ECO:0000256" key="7">
    <source>
        <dbReference type="ARBA" id="ARBA00064920"/>
    </source>
</evidence>
<dbReference type="FunFam" id="1.25.40.570:FF:000024">
    <property type="entry name" value="26S proteasome non-ATPase regulatory subunit 13 homolog B"/>
    <property type="match status" value="1"/>
</dbReference>
<evidence type="ECO:0000256" key="3">
    <source>
        <dbReference type="ARBA" id="ARBA00022737"/>
    </source>
</evidence>
<evidence type="ECO:0000256" key="1">
    <source>
        <dbReference type="ARBA" id="ARBA00002187"/>
    </source>
</evidence>
<keyword evidence="4" id="KW-0647">Proteasome</keyword>
<dbReference type="PANTHER" id="PTHR10539:SF0">
    <property type="entry name" value="26S PROTEASOME NON-ATPASE REGULATORY SUBUNIT 13"/>
    <property type="match status" value="1"/>
</dbReference>
<dbReference type="Gene3D" id="1.25.40.10">
    <property type="entry name" value="Tetratricopeptide repeat domain"/>
    <property type="match status" value="4"/>
</dbReference>
<keyword evidence="6" id="KW-0007">Acetylation</keyword>
<comment type="similarity">
    <text evidence="2">Belongs to the proteasome subunit S11 family.</text>
</comment>
<protein>
    <submittedName>
        <fullName evidence="8">Uncharacterized protein</fullName>
    </submittedName>
</protein>
<dbReference type="GO" id="GO:0005198">
    <property type="term" value="F:structural molecule activity"/>
    <property type="evidence" value="ECO:0007669"/>
    <property type="project" value="TreeGrafter"/>
</dbReference>
<dbReference type="PROSITE" id="PS50250">
    <property type="entry name" value="PCI"/>
    <property type="match status" value="1"/>
</dbReference>
<dbReference type="InterPro" id="IPR002885">
    <property type="entry name" value="PPR_rpt"/>
</dbReference>
<dbReference type="Pfam" id="PF22037">
    <property type="entry name" value="PSD13_N"/>
    <property type="match status" value="1"/>
</dbReference>
<reference evidence="8" key="1">
    <citation type="submission" date="2015-06" db="UniProtKB">
        <authorList>
            <consortium name="EnsemblPlants"/>
        </authorList>
    </citation>
    <scope>IDENTIFICATION</scope>
</reference>
<dbReference type="NCBIfam" id="TIGR00756">
    <property type="entry name" value="PPR"/>
    <property type="match status" value="7"/>
</dbReference>
<name>M8CV09_AEGTA</name>
<sequence length="945" mass="105662">MALQYVEALRQARPDLADWYADLADLYQRKLWHQLTLKLDQFLQIPAAQTGDTLIQLYNNFISDFETKINLLKLAQFAVIASRQYPDKDAAITFLEGIITKLRETRELRINEPILHVKMQIAAIHLDKGNHKECKNLLEEGKTTLDGMTDVDPTVHASFYWISSQYHKSLQEFAEFYKNALLYLAYTTVGSLSESFKLDLAFDLSLAALLGDNIYNFGELLAHPIINSLIGTKVEWVYHMLQAFNTGNLALYQELCGVHNAALSAQPALVQNEQKLLEKINILCLMEIIFSRPSEDRTIPLSVIAKQTKLSTSKVECLLMKSLSVHLIEGIIDEVDSTVHVSWVQPRVLGIPQVKALRERLDSWALLARGPVPARAPPVRRNAPLGLPPQRLRAQCRPRRPARLGTAPALLRELQSLGCPIRPHTFLLLLRLYWRGGLYPLVLHLFDEMPHWGFHHNAFARNVVLDVLLRTGCADDALRFVQGNPSPNYLTYAIVLTHLSRAGDWSGMRVCFTAMLSQGFLPSATSLASVFACCSKAGTMAELMQLLSYALVSGQQLTSAMWTCLIARMCSEGRLSEACQTLGNMVRSGSSPTVVTYTPLVRGLFRAGRHDIASELLGSMASNGCIPDLVMYNVLMDCMMRERRYDEAIDIYLHLHGSQIKPDAYTLSTLVQVLQLSRNIDLLPRLILGSDISYDLVACNSMLSALCKSGFPSEALQFYIDMIGLGIRPDSYSYVGLLDSLCHLGRIDHAVNLYRSVVTSNLDSDAYVHAAILRGLVRRGQNIMAFRILREAVRQNYALDNVCYTIVLHGLFRGHFVQEARDLFDKMKDSGVASNTCTYNVMLRGLCRARDMFAVTQLLTEMEGANVHMDSTSFNVVVVLLVKLQRISSATALIREMLNLGMKLNTKTCWLLSQSIGHRFVLEDSISAESDVSDSTCDLLVCSAS</sequence>
<accession>M8CV09</accession>
<dbReference type="InterPro" id="IPR011990">
    <property type="entry name" value="TPR-like_helical_dom_sf"/>
</dbReference>
<keyword evidence="3" id="KW-0677">Repeat</keyword>
<comment type="subunit">
    <text evidence="7">Component of the 19S regulatory particle (RP/PA700) lid subcomplex of the 26S proteasome. The 26S proteasome is composed of a core protease (CP), known as the 20S proteasome, capped at one or both ends by the 19S regulatory particle (RP/PA700). The RP/PA700 complex is composed of at least 17 different subunits in two subcomplexes, the base and the lid, which form the portions proximal and distal to the 20S proteolytic core, respectively.</text>
</comment>
<comment type="function">
    <text evidence="1">Acts as a regulatory subunit of the 26S proteasome which is involved in the ATP-dependent degradation of ubiquitinated proteins.</text>
</comment>
<dbReference type="GO" id="GO:0006511">
    <property type="term" value="P:ubiquitin-dependent protein catabolic process"/>
    <property type="evidence" value="ECO:0007669"/>
    <property type="project" value="TreeGrafter"/>
</dbReference>
<proteinExistence type="inferred from homology"/>
<dbReference type="PANTHER" id="PTHR10539">
    <property type="entry name" value="26S PROTEASOME NON-ATPASE REGULATORY SUBUNIT 13"/>
    <property type="match status" value="1"/>
</dbReference>
<evidence type="ECO:0000256" key="2">
    <source>
        <dbReference type="ARBA" id="ARBA00006207"/>
    </source>
</evidence>
<evidence type="ECO:0000256" key="6">
    <source>
        <dbReference type="ARBA" id="ARBA00022990"/>
    </source>
</evidence>
<dbReference type="AlphaFoldDB" id="M8CV09"/>